<protein>
    <submittedName>
        <fullName evidence="2">Uncharacterized protein</fullName>
    </submittedName>
</protein>
<sequence length="50" mass="5974">MSNYSRKKSFWTLMGAMILVVASTALFVYKYFEDKEHAEKWKDYEECGIQ</sequence>
<keyword evidence="1" id="KW-0472">Membrane</keyword>
<comment type="caution">
    <text evidence="2">The sequence shown here is derived from an EMBL/GenBank/DDBJ whole genome shotgun (WGS) entry which is preliminary data.</text>
</comment>
<dbReference type="Proteomes" id="UP001208131">
    <property type="component" value="Unassembled WGS sequence"/>
</dbReference>
<keyword evidence="1" id="KW-1133">Transmembrane helix</keyword>
<proteinExistence type="predicted"/>
<evidence type="ECO:0000313" key="2">
    <source>
        <dbReference type="EMBL" id="MCU6706179.1"/>
    </source>
</evidence>
<name>A0AAE3IIR7_9FIRM</name>
<dbReference type="EMBL" id="JAOQJZ010000009">
    <property type="protein sequence ID" value="MCU6706179.1"/>
    <property type="molecule type" value="Genomic_DNA"/>
</dbReference>
<feature type="transmembrane region" description="Helical" evidence="1">
    <location>
        <begin position="12"/>
        <end position="32"/>
    </location>
</feature>
<organism evidence="2 3">
    <name type="scientific">Hominimerdicola aceti</name>
    <dbReference type="NCBI Taxonomy" id="2981726"/>
    <lineage>
        <taxon>Bacteria</taxon>
        <taxon>Bacillati</taxon>
        <taxon>Bacillota</taxon>
        <taxon>Clostridia</taxon>
        <taxon>Eubacteriales</taxon>
        <taxon>Oscillospiraceae</taxon>
        <taxon>Hominimerdicola</taxon>
    </lineage>
</organism>
<dbReference type="RefSeq" id="WP_022287719.1">
    <property type="nucleotide sequence ID" value="NZ_JAOQJZ010000009.1"/>
</dbReference>
<keyword evidence="1" id="KW-0812">Transmembrane</keyword>
<reference evidence="2 3" key="1">
    <citation type="journal article" date="2021" name="ISME Commun">
        <title>Automated analysis of genomic sequences facilitates high-throughput and comprehensive description of bacteria.</title>
        <authorList>
            <person name="Hitch T.C.A."/>
        </authorList>
    </citation>
    <scope>NUCLEOTIDE SEQUENCE [LARGE SCALE GENOMIC DNA]</scope>
    <source>
        <strain evidence="2 3">Sanger_31</strain>
    </source>
</reference>
<keyword evidence="3" id="KW-1185">Reference proteome</keyword>
<accession>A0AAE3IIR7</accession>
<dbReference type="AlphaFoldDB" id="A0AAE3IIR7"/>
<gene>
    <name evidence="2" type="ORF">OCV57_09620</name>
</gene>
<evidence type="ECO:0000256" key="1">
    <source>
        <dbReference type="SAM" id="Phobius"/>
    </source>
</evidence>
<evidence type="ECO:0000313" key="3">
    <source>
        <dbReference type="Proteomes" id="UP001208131"/>
    </source>
</evidence>